<keyword evidence="8" id="KW-1185">Reference proteome</keyword>
<dbReference type="EMBL" id="JAUCMV010000003">
    <property type="protein sequence ID" value="KAK0412953.1"/>
    <property type="molecule type" value="Genomic_DNA"/>
</dbReference>
<comment type="similarity">
    <text evidence="2 6">Belongs to the ATG8 family.</text>
</comment>
<evidence type="ECO:0000256" key="6">
    <source>
        <dbReference type="RuleBase" id="RU004384"/>
    </source>
</evidence>
<dbReference type="AlphaFoldDB" id="A0AA39LX90"/>
<name>A0AA39LX90_9BILA</name>
<evidence type="ECO:0000256" key="2">
    <source>
        <dbReference type="ARBA" id="ARBA00007293"/>
    </source>
</evidence>
<gene>
    <name evidence="7" type="ORF">QR680_006504</name>
</gene>
<keyword evidence="3" id="KW-0472">Membrane</keyword>
<keyword evidence="6" id="KW-0072">Autophagy</keyword>
<evidence type="ECO:0000256" key="3">
    <source>
        <dbReference type="ARBA" id="ARBA00023136"/>
    </source>
</evidence>
<evidence type="ECO:0000256" key="4">
    <source>
        <dbReference type="ARBA" id="ARBA00023288"/>
    </source>
</evidence>
<sequence length="181" mass="20712">MSTTALNDCFMSTRKCIHHIQCIKFTHSCRKRCPFWIVLILTTDQQICRDASSAMSTTTHLDQDSRTFKERCTIDQRKALSEKHRHKNPDHVLIICEKSSSSTLPPISKSRFSVASSCTLGQFVSVVREKLVFQEDESIFLYIADSVIVPYAATVGELYEKYADEDGFLYVKYQEESVYGC</sequence>
<reference evidence="7" key="1">
    <citation type="submission" date="2023-06" db="EMBL/GenBank/DDBJ databases">
        <title>Genomic analysis of the entomopathogenic nematode Steinernema hermaphroditum.</title>
        <authorList>
            <person name="Schwarz E.M."/>
            <person name="Heppert J.K."/>
            <person name="Baniya A."/>
            <person name="Schwartz H.T."/>
            <person name="Tan C.-H."/>
            <person name="Antoshechkin I."/>
            <person name="Sternberg P.W."/>
            <person name="Goodrich-Blair H."/>
            <person name="Dillman A.R."/>
        </authorList>
    </citation>
    <scope>NUCLEOTIDE SEQUENCE</scope>
    <source>
        <strain evidence="7">PS9179</strain>
        <tissue evidence="7">Whole animal</tissue>
    </source>
</reference>
<keyword evidence="4 5" id="KW-0449">Lipoprotein</keyword>
<dbReference type="Pfam" id="PF02991">
    <property type="entry name" value="ATG8"/>
    <property type="match status" value="1"/>
</dbReference>
<organism evidence="7 8">
    <name type="scientific">Steinernema hermaphroditum</name>
    <dbReference type="NCBI Taxonomy" id="289476"/>
    <lineage>
        <taxon>Eukaryota</taxon>
        <taxon>Metazoa</taxon>
        <taxon>Ecdysozoa</taxon>
        <taxon>Nematoda</taxon>
        <taxon>Chromadorea</taxon>
        <taxon>Rhabditida</taxon>
        <taxon>Tylenchina</taxon>
        <taxon>Panagrolaimomorpha</taxon>
        <taxon>Strongyloidoidea</taxon>
        <taxon>Steinernematidae</taxon>
        <taxon>Steinernema</taxon>
    </lineage>
</organism>
<dbReference type="Gene3D" id="3.10.20.90">
    <property type="entry name" value="Phosphatidylinositol 3-kinase Catalytic Subunit, Chain A, domain 1"/>
    <property type="match status" value="1"/>
</dbReference>
<evidence type="ECO:0000256" key="1">
    <source>
        <dbReference type="ARBA" id="ARBA00004370"/>
    </source>
</evidence>
<dbReference type="GO" id="GO:0006914">
    <property type="term" value="P:autophagy"/>
    <property type="evidence" value="ECO:0007669"/>
    <property type="project" value="UniProtKB-KW"/>
</dbReference>
<protein>
    <recommendedName>
        <fullName evidence="9">Autophagy-related protein</fullName>
    </recommendedName>
</protein>
<evidence type="ECO:0000313" key="8">
    <source>
        <dbReference type="Proteomes" id="UP001175271"/>
    </source>
</evidence>
<evidence type="ECO:0000256" key="5">
    <source>
        <dbReference type="PIRSR" id="PIRSR604241-50"/>
    </source>
</evidence>
<dbReference type="SUPFAM" id="SSF54236">
    <property type="entry name" value="Ubiquitin-like"/>
    <property type="match status" value="1"/>
</dbReference>
<comment type="subcellular location">
    <subcellularLocation>
        <location evidence="1">Membrane</location>
    </subcellularLocation>
</comment>
<dbReference type="InterPro" id="IPR029071">
    <property type="entry name" value="Ubiquitin-like_domsf"/>
</dbReference>
<feature type="lipid moiety-binding region" description="Phosphatidylserine amidated glycine; alternate" evidence="5">
    <location>
        <position position="180"/>
    </location>
</feature>
<dbReference type="Proteomes" id="UP001175271">
    <property type="component" value="Unassembled WGS sequence"/>
</dbReference>
<evidence type="ECO:0000313" key="7">
    <source>
        <dbReference type="EMBL" id="KAK0412953.1"/>
    </source>
</evidence>
<evidence type="ECO:0008006" key="9">
    <source>
        <dbReference type="Google" id="ProtNLM"/>
    </source>
</evidence>
<comment type="caution">
    <text evidence="7">The sequence shown here is derived from an EMBL/GenBank/DDBJ whole genome shotgun (WGS) entry which is preliminary data.</text>
</comment>
<accession>A0AA39LX90</accession>
<dbReference type="PANTHER" id="PTHR10969">
    <property type="entry name" value="MICROTUBULE-ASSOCIATED PROTEINS 1A/1B LIGHT CHAIN 3-RELATED"/>
    <property type="match status" value="1"/>
</dbReference>
<proteinExistence type="inferred from homology"/>
<dbReference type="InterPro" id="IPR004241">
    <property type="entry name" value="Atg8-like"/>
</dbReference>
<dbReference type="GO" id="GO:0016020">
    <property type="term" value="C:membrane"/>
    <property type="evidence" value="ECO:0007669"/>
    <property type="project" value="UniProtKB-SubCell"/>
</dbReference>